<dbReference type="STRING" id="407821.A0A087SXB2"/>
<dbReference type="GO" id="GO:0005634">
    <property type="term" value="C:nucleus"/>
    <property type="evidence" value="ECO:0007669"/>
    <property type="project" value="InterPro"/>
</dbReference>
<dbReference type="GO" id="GO:0030174">
    <property type="term" value="P:regulation of DNA-templated DNA replication initiation"/>
    <property type="evidence" value="ECO:0007669"/>
    <property type="project" value="TreeGrafter"/>
</dbReference>
<dbReference type="GO" id="GO:0033314">
    <property type="term" value="P:mitotic DNA replication checkpoint signaling"/>
    <property type="evidence" value="ECO:0007669"/>
    <property type="project" value="InterPro"/>
</dbReference>
<evidence type="ECO:0000256" key="1">
    <source>
        <dbReference type="SAM" id="MobiDB-lite"/>
    </source>
</evidence>
<dbReference type="EMBL" id="KK112386">
    <property type="protein sequence ID" value="KFM57501.1"/>
    <property type="molecule type" value="Genomic_DNA"/>
</dbReference>
<evidence type="ECO:0000313" key="4">
    <source>
        <dbReference type="Proteomes" id="UP000054359"/>
    </source>
</evidence>
<organism evidence="3 4">
    <name type="scientific">Stegodyphus mimosarum</name>
    <name type="common">African social velvet spider</name>
    <dbReference type="NCBI Taxonomy" id="407821"/>
    <lineage>
        <taxon>Eukaryota</taxon>
        <taxon>Metazoa</taxon>
        <taxon>Ecdysozoa</taxon>
        <taxon>Arthropoda</taxon>
        <taxon>Chelicerata</taxon>
        <taxon>Arachnida</taxon>
        <taxon>Araneae</taxon>
        <taxon>Araneomorphae</taxon>
        <taxon>Entelegynae</taxon>
        <taxon>Eresoidea</taxon>
        <taxon>Eresidae</taxon>
        <taxon>Stegodyphus</taxon>
    </lineage>
</organism>
<dbReference type="Proteomes" id="UP000054359">
    <property type="component" value="Unassembled WGS sequence"/>
</dbReference>
<dbReference type="OMA" id="CEYQWES"/>
<evidence type="ECO:0000259" key="2">
    <source>
        <dbReference type="Pfam" id="PF21855"/>
    </source>
</evidence>
<dbReference type="InterPro" id="IPR053920">
    <property type="entry name" value="Treslin_STD"/>
</dbReference>
<evidence type="ECO:0000313" key="3">
    <source>
        <dbReference type="EMBL" id="KFM57501.1"/>
    </source>
</evidence>
<dbReference type="PANTHER" id="PTHR21556:SF2">
    <property type="entry name" value="TRESLIN"/>
    <property type="match status" value="1"/>
</dbReference>
<dbReference type="GO" id="GO:0003682">
    <property type="term" value="F:chromatin binding"/>
    <property type="evidence" value="ECO:0007669"/>
    <property type="project" value="TreeGrafter"/>
</dbReference>
<reference evidence="3 4" key="1">
    <citation type="submission" date="2013-11" db="EMBL/GenBank/DDBJ databases">
        <title>Genome sequencing of Stegodyphus mimosarum.</title>
        <authorList>
            <person name="Bechsgaard J."/>
        </authorList>
    </citation>
    <scope>NUCLEOTIDE SEQUENCE [LARGE SCALE GENOMIC DNA]</scope>
</reference>
<feature type="domain" description="Treslin STD" evidence="2">
    <location>
        <begin position="526"/>
        <end position="674"/>
    </location>
</feature>
<dbReference type="OrthoDB" id="5812172at2759"/>
<accession>A0A087SXB2</accession>
<dbReference type="GO" id="GO:0010212">
    <property type="term" value="P:response to ionizing radiation"/>
    <property type="evidence" value="ECO:0007669"/>
    <property type="project" value="InterPro"/>
</dbReference>
<dbReference type="Pfam" id="PF21855">
    <property type="entry name" value="Treslin_STD"/>
    <property type="match status" value="1"/>
</dbReference>
<keyword evidence="4" id="KW-1185">Reference proteome</keyword>
<protein>
    <recommendedName>
        <fullName evidence="2">Treslin STD domain-containing protein</fullName>
    </recommendedName>
</protein>
<name>A0A087SXB2_STEMI</name>
<dbReference type="GO" id="GO:0007095">
    <property type="term" value="P:mitotic G2 DNA damage checkpoint signaling"/>
    <property type="evidence" value="ECO:0007669"/>
    <property type="project" value="TreeGrafter"/>
</dbReference>
<dbReference type="AlphaFoldDB" id="A0A087SXB2"/>
<proteinExistence type="predicted"/>
<dbReference type="PANTHER" id="PTHR21556">
    <property type="entry name" value="TRESLIN"/>
    <property type="match status" value="1"/>
</dbReference>
<gene>
    <name evidence="3" type="ORF">X975_04624</name>
</gene>
<sequence length="932" mass="105233">MDKFTYQHFSLENFEILENEICLRYQRHVSYLEALAESVQRNTTLSSDMLCSNQNEAQKPYPIKLLQLALTQILCEYQWESFDITSPTRSTNKQTERKNYLFFVTKCTETAEDFKCYFGVKHVPVKPSRIHSLLLSPSLHKQLLDKAGIQWVWLNTSKNNFLSSSKSEVLSIMSDALQSLQCSLMPLSILSQPVRRPTIKEKKNLTVDPADESTNSLHIHNSFIPFSTVFLQSLHYPFYSINDHMVNKSVLSCPQNGKEIPVSIINFSLQSKRDEKRSSEKYNSTNPPAWSKFVIRCAVERNIHTTAYDVLLCLPLVSATSSADFNFRDLIKALIIEDKSLVVDCETVTPGLVILGLFSPLSDDAAVISVIDPVVSFFEHKKIDFPESVHHKQVNEVALKEELEKEMKCLLDSKEITPSVEVRKDSFLIKPFEAECLEAWFEPNQSLSNLANEIGTDQITSKCKIQAFHKKLQQTLKNHKLNEKKRASKISPDSAISCEQSDVLSEETSIKDESSEDYTGLNSADLKAMLEIIYSSALEPSGSVLQAAKKIVKTVSHFFQKENPSSYEDDVKQFVKNNFFSTVLKIHQKYDTCENEESANKRIKEYQMQALLALELEALFKSSDEASCVKIVTSFLRAMSFYSGASELNKLLFELLKENYSHNLYNILVNIGDELDIPIVGDAESPDSMDDIASLTSIPDPELSSGLSLTFSEASSTSTCYRKLIRRRSDISDTSKSRQILLPGISPKKKKVQSSAIQKKAVRCSPRLAVKKKKDKSKCVQDKSQTVRRNLFPKETHPQTPKKSRYSSNLSRSKKLPTTPKGKHRKASFVAETPLHKQNCSALQRRKASMEVKSPQREVAESPQISKIPKDSAKLALLKKLKGTSPSTTKNTMATKNSELAVGNFILRSPETKRRLSLKLFSKLLSSPTARM</sequence>
<feature type="non-terminal residue" evidence="3">
    <location>
        <position position="932"/>
    </location>
</feature>
<dbReference type="InterPro" id="IPR026153">
    <property type="entry name" value="Treslin"/>
</dbReference>
<dbReference type="GO" id="GO:0006260">
    <property type="term" value="P:DNA replication"/>
    <property type="evidence" value="ECO:0007669"/>
    <property type="project" value="InterPro"/>
</dbReference>
<feature type="region of interest" description="Disordered" evidence="1">
    <location>
        <begin position="773"/>
        <end position="826"/>
    </location>
</feature>